<comment type="caution">
    <text evidence="1">The sequence shown here is derived from an EMBL/GenBank/DDBJ whole genome shotgun (WGS) entry which is preliminary data.</text>
</comment>
<gene>
    <name evidence="1" type="ORF">GMARGA_LOCUS2590</name>
</gene>
<name>A0ABM8W2M7_GIGMA</name>
<keyword evidence="2" id="KW-1185">Reference proteome</keyword>
<dbReference type="EMBL" id="CAJVQB010000829">
    <property type="protein sequence ID" value="CAG8509095.1"/>
    <property type="molecule type" value="Genomic_DNA"/>
</dbReference>
<evidence type="ECO:0000313" key="1">
    <source>
        <dbReference type="EMBL" id="CAG8509095.1"/>
    </source>
</evidence>
<organism evidence="1 2">
    <name type="scientific">Gigaspora margarita</name>
    <dbReference type="NCBI Taxonomy" id="4874"/>
    <lineage>
        <taxon>Eukaryota</taxon>
        <taxon>Fungi</taxon>
        <taxon>Fungi incertae sedis</taxon>
        <taxon>Mucoromycota</taxon>
        <taxon>Glomeromycotina</taxon>
        <taxon>Glomeromycetes</taxon>
        <taxon>Diversisporales</taxon>
        <taxon>Gigasporaceae</taxon>
        <taxon>Gigaspora</taxon>
    </lineage>
</organism>
<reference evidence="1 2" key="1">
    <citation type="submission" date="2021-06" db="EMBL/GenBank/DDBJ databases">
        <authorList>
            <person name="Kallberg Y."/>
            <person name="Tangrot J."/>
            <person name="Rosling A."/>
        </authorList>
    </citation>
    <scope>NUCLEOTIDE SEQUENCE [LARGE SCALE GENOMIC DNA]</scope>
    <source>
        <strain evidence="1 2">120-4 pot B 10/14</strain>
    </source>
</reference>
<sequence>MNCHKFFDIDNDYIILKKKIEALQLASDEEHIEIAINLSCPALESPVNNPEFYKKFLKAEEIFHQLPDDIS</sequence>
<dbReference type="Proteomes" id="UP000789901">
    <property type="component" value="Unassembled WGS sequence"/>
</dbReference>
<protein>
    <submittedName>
        <fullName evidence="1">12412_t:CDS:1</fullName>
    </submittedName>
</protein>
<proteinExistence type="predicted"/>
<evidence type="ECO:0000313" key="2">
    <source>
        <dbReference type="Proteomes" id="UP000789901"/>
    </source>
</evidence>
<accession>A0ABM8W2M7</accession>